<dbReference type="EMBL" id="CAEZZK010000036">
    <property type="protein sequence ID" value="CAB4754078.1"/>
    <property type="molecule type" value="Genomic_DNA"/>
</dbReference>
<comment type="subcellular location">
    <subcellularLocation>
        <location evidence="1">Membrane</location>
        <topology evidence="1">Multi-pass membrane protein</topology>
    </subcellularLocation>
</comment>
<dbReference type="InterPro" id="IPR013525">
    <property type="entry name" value="ABC2_TM"/>
</dbReference>
<dbReference type="GO" id="GO:0043190">
    <property type="term" value="C:ATP-binding cassette (ABC) transporter complex"/>
    <property type="evidence" value="ECO:0007669"/>
    <property type="project" value="InterPro"/>
</dbReference>
<evidence type="ECO:0000313" key="10">
    <source>
        <dbReference type="EMBL" id="CAB4987135.1"/>
    </source>
</evidence>
<dbReference type="PIRSF" id="PIRSF006648">
    <property type="entry name" value="DrrB"/>
    <property type="match status" value="1"/>
</dbReference>
<feature type="transmembrane region" description="Helical" evidence="5">
    <location>
        <begin position="173"/>
        <end position="192"/>
    </location>
</feature>
<dbReference type="GO" id="GO:0140359">
    <property type="term" value="F:ABC-type transporter activity"/>
    <property type="evidence" value="ECO:0007669"/>
    <property type="project" value="InterPro"/>
</dbReference>
<dbReference type="AlphaFoldDB" id="A0A6J7N4Q4"/>
<evidence type="ECO:0000313" key="9">
    <source>
        <dbReference type="EMBL" id="CAB4754078.1"/>
    </source>
</evidence>
<gene>
    <name evidence="7" type="ORF">UFOPK1353_00197</name>
    <name evidence="8" type="ORF">UFOPK2292_00846</name>
    <name evidence="9" type="ORF">UFOPK2855_00303</name>
    <name evidence="10" type="ORF">UFOPK4020_00052</name>
</gene>
<proteinExistence type="predicted"/>
<dbReference type="PANTHER" id="PTHR43229:SF2">
    <property type="entry name" value="NODULATION PROTEIN J"/>
    <property type="match status" value="1"/>
</dbReference>
<reference evidence="10" key="1">
    <citation type="submission" date="2020-05" db="EMBL/GenBank/DDBJ databases">
        <authorList>
            <person name="Chiriac C."/>
            <person name="Salcher M."/>
            <person name="Ghai R."/>
            <person name="Kavagutti S V."/>
        </authorList>
    </citation>
    <scope>NUCLEOTIDE SEQUENCE</scope>
</reference>
<feature type="domain" description="ABC transmembrane type-2" evidence="6">
    <location>
        <begin position="25"/>
        <end position="255"/>
    </location>
</feature>
<evidence type="ECO:0000256" key="1">
    <source>
        <dbReference type="ARBA" id="ARBA00004141"/>
    </source>
</evidence>
<feature type="transmembrane region" description="Helical" evidence="5">
    <location>
        <begin position="20"/>
        <end position="40"/>
    </location>
</feature>
<evidence type="ECO:0000313" key="8">
    <source>
        <dbReference type="EMBL" id="CAB4671796.1"/>
    </source>
</evidence>
<feature type="transmembrane region" description="Helical" evidence="5">
    <location>
        <begin position="107"/>
        <end position="132"/>
    </location>
</feature>
<feature type="transmembrane region" description="Helical" evidence="5">
    <location>
        <begin position="229"/>
        <end position="248"/>
    </location>
</feature>
<dbReference type="Pfam" id="PF01061">
    <property type="entry name" value="ABC2_membrane"/>
    <property type="match status" value="1"/>
</dbReference>
<evidence type="ECO:0000256" key="5">
    <source>
        <dbReference type="SAM" id="Phobius"/>
    </source>
</evidence>
<sequence>MTKNSIRQTVALGKRSTLELFRQPALVLPSMIFPLFFSFLGNSSFGKTTSLPGFPKVSSYLQFQLAGTIVQGVLFGSVTGAAALATDIENGFFDRLLASPTSRTGILFGRLAGSVLFGAFSTAVFIFALLPFGADVSAGIRGVITMIISGALISLAVGALMSSVALKTGSSEAVQGTFPLLFILLFFSSAFFPRETMSGIYKTIAGLNPISHLVEGIRALSLDGFTASATARAVLVPLAIAIVALFIANSQLNKRLRSN</sequence>
<dbReference type="PROSITE" id="PS51012">
    <property type="entry name" value="ABC_TM2"/>
    <property type="match status" value="1"/>
</dbReference>
<feature type="transmembrane region" description="Helical" evidence="5">
    <location>
        <begin position="138"/>
        <end position="161"/>
    </location>
</feature>
<dbReference type="PANTHER" id="PTHR43229">
    <property type="entry name" value="NODULATION PROTEIN J"/>
    <property type="match status" value="1"/>
</dbReference>
<keyword evidence="4 5" id="KW-0472">Membrane</keyword>
<dbReference type="EMBL" id="CAEZSE010000017">
    <property type="protein sequence ID" value="CAB4530620.1"/>
    <property type="molecule type" value="Genomic_DNA"/>
</dbReference>
<keyword evidence="3 5" id="KW-1133">Transmembrane helix</keyword>
<evidence type="ECO:0000256" key="3">
    <source>
        <dbReference type="ARBA" id="ARBA00022989"/>
    </source>
</evidence>
<evidence type="ECO:0000313" key="7">
    <source>
        <dbReference type="EMBL" id="CAB4530620.1"/>
    </source>
</evidence>
<evidence type="ECO:0000259" key="6">
    <source>
        <dbReference type="PROSITE" id="PS51012"/>
    </source>
</evidence>
<dbReference type="EMBL" id="CAFBOV010000005">
    <property type="protein sequence ID" value="CAB4987135.1"/>
    <property type="molecule type" value="Genomic_DNA"/>
</dbReference>
<accession>A0A6J7N4Q4</accession>
<organism evidence="10">
    <name type="scientific">freshwater metagenome</name>
    <dbReference type="NCBI Taxonomy" id="449393"/>
    <lineage>
        <taxon>unclassified sequences</taxon>
        <taxon>metagenomes</taxon>
        <taxon>ecological metagenomes</taxon>
    </lineage>
</organism>
<dbReference type="InterPro" id="IPR000412">
    <property type="entry name" value="ABC_2_transport"/>
</dbReference>
<protein>
    <submittedName>
        <fullName evidence="10">Unannotated protein</fullName>
    </submittedName>
</protein>
<dbReference type="EMBL" id="CAEZWU010000119">
    <property type="protein sequence ID" value="CAB4671796.1"/>
    <property type="molecule type" value="Genomic_DNA"/>
</dbReference>
<evidence type="ECO:0000256" key="4">
    <source>
        <dbReference type="ARBA" id="ARBA00023136"/>
    </source>
</evidence>
<evidence type="ECO:0000256" key="2">
    <source>
        <dbReference type="ARBA" id="ARBA00022692"/>
    </source>
</evidence>
<feature type="transmembrane region" description="Helical" evidence="5">
    <location>
        <begin position="60"/>
        <end position="86"/>
    </location>
</feature>
<name>A0A6J7N4Q4_9ZZZZ</name>
<dbReference type="InterPro" id="IPR051784">
    <property type="entry name" value="Nod_factor_ABC_transporter"/>
</dbReference>
<keyword evidence="2 5" id="KW-0812">Transmembrane</keyword>
<dbReference type="InterPro" id="IPR047817">
    <property type="entry name" value="ABC2_TM_bact-type"/>
</dbReference>